<evidence type="ECO:0000256" key="7">
    <source>
        <dbReference type="HAMAP-Rule" id="MF_00147"/>
    </source>
</evidence>
<dbReference type="UniPathway" id="UPA00138"/>
<dbReference type="InterPro" id="IPR020861">
    <property type="entry name" value="Triosephosphate_isomerase_AS"/>
</dbReference>
<dbReference type="GO" id="GO:0005829">
    <property type="term" value="C:cytosol"/>
    <property type="evidence" value="ECO:0007669"/>
    <property type="project" value="TreeGrafter"/>
</dbReference>
<evidence type="ECO:0000256" key="8">
    <source>
        <dbReference type="RuleBase" id="RU363013"/>
    </source>
</evidence>
<comment type="catalytic activity">
    <reaction evidence="7 8">
        <text>D-glyceraldehyde 3-phosphate = dihydroxyacetone phosphate</text>
        <dbReference type="Rhea" id="RHEA:18585"/>
        <dbReference type="ChEBI" id="CHEBI:57642"/>
        <dbReference type="ChEBI" id="CHEBI:59776"/>
        <dbReference type="EC" id="5.3.1.1"/>
    </reaction>
</comment>
<dbReference type="InterPro" id="IPR035990">
    <property type="entry name" value="TIM_sf"/>
</dbReference>
<accession>A0A7V3YGX8</accession>
<dbReference type="GO" id="GO:0006094">
    <property type="term" value="P:gluconeogenesis"/>
    <property type="evidence" value="ECO:0007669"/>
    <property type="project" value="UniProtKB-UniRule"/>
</dbReference>
<name>A0A7V3YGX8_9BACT</name>
<dbReference type="Pfam" id="PF00121">
    <property type="entry name" value="TIM"/>
    <property type="match status" value="1"/>
</dbReference>
<comment type="subcellular location">
    <subcellularLocation>
        <location evidence="7 8">Cytoplasm</location>
    </subcellularLocation>
</comment>
<comment type="pathway">
    <text evidence="7 8">Carbohydrate biosynthesis; gluconeogenesis.</text>
</comment>
<keyword evidence="4 7" id="KW-0963">Cytoplasm</keyword>
<keyword evidence="3 7" id="KW-0312">Gluconeogenesis</keyword>
<dbReference type="HAMAP" id="MF_00147_B">
    <property type="entry name" value="TIM_B"/>
    <property type="match status" value="1"/>
</dbReference>
<feature type="binding site" evidence="7">
    <location>
        <position position="214"/>
    </location>
    <ligand>
        <name>substrate</name>
    </ligand>
</feature>
<dbReference type="FunFam" id="3.20.20.70:FF:000016">
    <property type="entry name" value="Triosephosphate isomerase"/>
    <property type="match status" value="1"/>
</dbReference>
<organism evidence="9">
    <name type="scientific">Candidatus Caldatribacterium californiense</name>
    <dbReference type="NCBI Taxonomy" id="1454726"/>
    <lineage>
        <taxon>Bacteria</taxon>
        <taxon>Pseudomonadati</taxon>
        <taxon>Atribacterota</taxon>
        <taxon>Atribacteria</taxon>
        <taxon>Atribacterales</taxon>
        <taxon>Candidatus Caldatribacteriaceae</taxon>
        <taxon>Candidatus Caldatribacterium</taxon>
    </lineage>
</organism>
<dbReference type="GO" id="GO:0046166">
    <property type="term" value="P:glyceraldehyde-3-phosphate biosynthetic process"/>
    <property type="evidence" value="ECO:0007669"/>
    <property type="project" value="TreeGrafter"/>
</dbReference>
<feature type="binding site" evidence="7">
    <location>
        <begin position="235"/>
        <end position="236"/>
    </location>
    <ligand>
        <name>substrate</name>
    </ligand>
</feature>
<keyword evidence="6 7" id="KW-0413">Isomerase</keyword>
<evidence type="ECO:0000256" key="4">
    <source>
        <dbReference type="ARBA" id="ARBA00022490"/>
    </source>
</evidence>
<protein>
    <recommendedName>
        <fullName evidence="7 8">Triosephosphate isomerase</fullName>
        <shortName evidence="7">TIM</shortName>
        <shortName evidence="7">TPI</shortName>
        <ecNumber evidence="7 8">5.3.1.1</ecNumber>
    </recommendedName>
    <alternativeName>
        <fullName evidence="7">Triose-phosphate isomerase</fullName>
    </alternativeName>
</protein>
<dbReference type="PANTHER" id="PTHR21139">
    <property type="entry name" value="TRIOSEPHOSPHATE ISOMERASE"/>
    <property type="match status" value="1"/>
</dbReference>
<dbReference type="InterPro" id="IPR022896">
    <property type="entry name" value="TrioseP_Isoase_bac/euk"/>
</dbReference>
<comment type="pathway">
    <text evidence="1 7 8">Carbohydrate degradation; glycolysis; D-glyceraldehyde 3-phosphate from glycerone phosphate: step 1/1.</text>
</comment>
<dbReference type="GO" id="GO:0006096">
    <property type="term" value="P:glycolytic process"/>
    <property type="evidence" value="ECO:0007669"/>
    <property type="project" value="UniProtKB-UniRule"/>
</dbReference>
<keyword evidence="5 7" id="KW-0324">Glycolysis</keyword>
<evidence type="ECO:0000256" key="6">
    <source>
        <dbReference type="ARBA" id="ARBA00023235"/>
    </source>
</evidence>
<proteinExistence type="inferred from homology"/>
<dbReference type="UniPathway" id="UPA00109">
    <property type="reaction ID" value="UER00189"/>
</dbReference>
<evidence type="ECO:0000256" key="3">
    <source>
        <dbReference type="ARBA" id="ARBA00022432"/>
    </source>
</evidence>
<dbReference type="GO" id="GO:0019563">
    <property type="term" value="P:glycerol catabolic process"/>
    <property type="evidence" value="ECO:0007669"/>
    <property type="project" value="TreeGrafter"/>
</dbReference>
<dbReference type="NCBIfam" id="TIGR00419">
    <property type="entry name" value="tim"/>
    <property type="match status" value="1"/>
</dbReference>
<sequence>MNRTLIAAGNWKMHKTIGEASAYAEAFLSRMREFQGLEVVICPPFTALPVLRDRFCQTPVRLGAQNVHWEVQGAFTGEISACMLQELGCRYVIVGHSERRHIFRETSEEVGRKVKTLCSFHLSPILCVGETLSEREAGKTREVVQEQLLQGIAHLTPEEAQSLVIAYEPVWAIGTGRASTPQDAEEVIRFIREELAGRFGQEVASGIRILYGGSVTPENVFDFVVQENIDGTLVGGASLDPGKFLKIVEETERAFLRKSGGA</sequence>
<dbReference type="Gene3D" id="3.20.20.70">
    <property type="entry name" value="Aldolase class I"/>
    <property type="match status" value="1"/>
</dbReference>
<dbReference type="PROSITE" id="PS51440">
    <property type="entry name" value="TIM_2"/>
    <property type="match status" value="1"/>
</dbReference>
<feature type="binding site" evidence="7">
    <location>
        <position position="174"/>
    </location>
    <ligand>
        <name>substrate</name>
    </ligand>
</feature>
<dbReference type="GO" id="GO:0004807">
    <property type="term" value="F:triose-phosphate isomerase activity"/>
    <property type="evidence" value="ECO:0007669"/>
    <property type="project" value="UniProtKB-UniRule"/>
</dbReference>
<dbReference type="EMBL" id="DTFV01000066">
    <property type="protein sequence ID" value="HGI30616.1"/>
    <property type="molecule type" value="Genomic_DNA"/>
</dbReference>
<evidence type="ECO:0000256" key="1">
    <source>
        <dbReference type="ARBA" id="ARBA00004680"/>
    </source>
</evidence>
<evidence type="ECO:0000313" key="9">
    <source>
        <dbReference type="EMBL" id="HGI30616.1"/>
    </source>
</evidence>
<dbReference type="SUPFAM" id="SSF51351">
    <property type="entry name" value="Triosephosphate isomerase (TIM)"/>
    <property type="match status" value="1"/>
</dbReference>
<feature type="binding site" evidence="7">
    <location>
        <begin position="10"/>
        <end position="12"/>
    </location>
    <ligand>
        <name>substrate</name>
    </ligand>
</feature>
<dbReference type="PANTHER" id="PTHR21139:SF42">
    <property type="entry name" value="TRIOSEPHOSPHATE ISOMERASE"/>
    <property type="match status" value="1"/>
</dbReference>
<dbReference type="EC" id="5.3.1.1" evidence="7 8"/>
<feature type="active site" description="Proton acceptor" evidence="7">
    <location>
        <position position="168"/>
    </location>
</feature>
<comment type="similarity">
    <text evidence="2 7 8">Belongs to the triosephosphate isomerase family.</text>
</comment>
<gene>
    <name evidence="7" type="primary">tpiA</name>
    <name evidence="9" type="ORF">ENV30_04820</name>
</gene>
<reference evidence="9" key="1">
    <citation type="journal article" date="2020" name="mSystems">
        <title>Genome- and Community-Level Interaction Insights into Carbon Utilization and Element Cycling Functions of Hydrothermarchaeota in Hydrothermal Sediment.</title>
        <authorList>
            <person name="Zhou Z."/>
            <person name="Liu Y."/>
            <person name="Xu W."/>
            <person name="Pan J."/>
            <person name="Luo Z.H."/>
            <person name="Li M."/>
        </authorList>
    </citation>
    <scope>NUCLEOTIDE SEQUENCE [LARGE SCALE GENOMIC DNA]</scope>
    <source>
        <strain evidence="9">SpSt-747</strain>
    </source>
</reference>
<dbReference type="CDD" id="cd00311">
    <property type="entry name" value="TIM"/>
    <property type="match status" value="1"/>
</dbReference>
<dbReference type="InterPro" id="IPR000652">
    <property type="entry name" value="Triosephosphate_isomerase"/>
</dbReference>
<dbReference type="AlphaFoldDB" id="A0A7V3YGX8"/>
<comment type="subunit">
    <text evidence="7 8">Homodimer.</text>
</comment>
<comment type="caution">
    <text evidence="9">The sequence shown here is derived from an EMBL/GenBank/DDBJ whole genome shotgun (WGS) entry which is preliminary data.</text>
</comment>
<evidence type="ECO:0000256" key="5">
    <source>
        <dbReference type="ARBA" id="ARBA00023152"/>
    </source>
</evidence>
<feature type="active site" description="Electrophile" evidence="7">
    <location>
        <position position="96"/>
    </location>
</feature>
<comment type="function">
    <text evidence="7">Involved in the gluconeogenesis. Catalyzes stereospecifically the conversion of dihydroxyacetone phosphate (DHAP) to D-glyceraldehyde-3-phosphate (G3P).</text>
</comment>
<evidence type="ECO:0000256" key="2">
    <source>
        <dbReference type="ARBA" id="ARBA00007422"/>
    </source>
</evidence>
<dbReference type="InterPro" id="IPR013785">
    <property type="entry name" value="Aldolase_TIM"/>
</dbReference>
<dbReference type="PROSITE" id="PS00171">
    <property type="entry name" value="TIM_1"/>
    <property type="match status" value="1"/>
</dbReference>